<dbReference type="STRING" id="1314777.A0A164UK39"/>
<gene>
    <name evidence="3" type="ORF">SISNIDRAFT_485572</name>
</gene>
<dbReference type="EMBL" id="KV419407">
    <property type="protein sequence ID" value="KZS93304.1"/>
    <property type="molecule type" value="Genomic_DNA"/>
</dbReference>
<keyword evidence="4" id="KW-1185">Reference proteome</keyword>
<evidence type="ECO:0008006" key="5">
    <source>
        <dbReference type="Google" id="ProtNLM"/>
    </source>
</evidence>
<evidence type="ECO:0000313" key="4">
    <source>
        <dbReference type="Proteomes" id="UP000076722"/>
    </source>
</evidence>
<reference evidence="3 4" key="1">
    <citation type="journal article" date="2016" name="Mol. Biol. Evol.">
        <title>Comparative Genomics of Early-Diverging Mushroom-Forming Fungi Provides Insights into the Origins of Lignocellulose Decay Capabilities.</title>
        <authorList>
            <person name="Nagy L.G."/>
            <person name="Riley R."/>
            <person name="Tritt A."/>
            <person name="Adam C."/>
            <person name="Daum C."/>
            <person name="Floudas D."/>
            <person name="Sun H."/>
            <person name="Yadav J.S."/>
            <person name="Pangilinan J."/>
            <person name="Larsson K.H."/>
            <person name="Matsuura K."/>
            <person name="Barry K."/>
            <person name="Labutti K."/>
            <person name="Kuo R."/>
            <person name="Ohm R.A."/>
            <person name="Bhattacharya S.S."/>
            <person name="Shirouzu T."/>
            <person name="Yoshinaga Y."/>
            <person name="Martin F.M."/>
            <person name="Grigoriev I.V."/>
            <person name="Hibbett D.S."/>
        </authorList>
    </citation>
    <scope>NUCLEOTIDE SEQUENCE [LARGE SCALE GENOMIC DNA]</scope>
    <source>
        <strain evidence="3 4">HHB9708</strain>
    </source>
</reference>
<feature type="coiled-coil region" evidence="1">
    <location>
        <begin position="141"/>
        <end position="234"/>
    </location>
</feature>
<feature type="compositionally biased region" description="Polar residues" evidence="2">
    <location>
        <begin position="113"/>
        <end position="124"/>
    </location>
</feature>
<accession>A0A164UK39</accession>
<feature type="region of interest" description="Disordered" evidence="2">
    <location>
        <begin position="28"/>
        <end position="63"/>
    </location>
</feature>
<proteinExistence type="predicted"/>
<feature type="region of interest" description="Disordered" evidence="2">
    <location>
        <begin position="78"/>
        <end position="140"/>
    </location>
</feature>
<evidence type="ECO:0000256" key="2">
    <source>
        <dbReference type="SAM" id="MobiDB-lite"/>
    </source>
</evidence>
<protein>
    <recommendedName>
        <fullName evidence="5">Fork-head domain-containing protein</fullName>
    </recommendedName>
</protein>
<feature type="compositionally biased region" description="Basic residues" evidence="2">
    <location>
        <begin position="29"/>
        <end position="42"/>
    </location>
</feature>
<dbReference type="OrthoDB" id="3070390at2759"/>
<name>A0A164UK39_9AGAM</name>
<dbReference type="Proteomes" id="UP000076722">
    <property type="component" value="Unassembled WGS sequence"/>
</dbReference>
<organism evidence="3 4">
    <name type="scientific">Sistotremastrum niveocremeum HHB9708</name>
    <dbReference type="NCBI Taxonomy" id="1314777"/>
    <lineage>
        <taxon>Eukaryota</taxon>
        <taxon>Fungi</taxon>
        <taxon>Dikarya</taxon>
        <taxon>Basidiomycota</taxon>
        <taxon>Agaricomycotina</taxon>
        <taxon>Agaricomycetes</taxon>
        <taxon>Sistotremastrales</taxon>
        <taxon>Sistotremastraceae</taxon>
        <taxon>Sertulicium</taxon>
        <taxon>Sertulicium niveocremeum</taxon>
    </lineage>
</organism>
<evidence type="ECO:0000256" key="1">
    <source>
        <dbReference type="SAM" id="Coils"/>
    </source>
</evidence>
<dbReference type="AlphaFoldDB" id="A0A164UK39"/>
<keyword evidence="1" id="KW-0175">Coiled coil</keyword>
<evidence type="ECO:0000313" key="3">
    <source>
        <dbReference type="EMBL" id="KZS93304.1"/>
    </source>
</evidence>
<sequence length="261" mass="29269">MFDRVPRPLQEPGKGSYWTVDMQASAGYKRLRKRKSQGKPQRKGLTAPLDIPPPTAEQLAEAERGRLRAVALWTTGKVPEELASDYSSPSPEADSERQNAAGDRQPAVDDGSPNHSLQEQSDIAAQSIDPSAGVPESPLQDDDLRAENQRLRAQCQTFQKEDDRLRSQIATLESQLEEAQGEMARIKSLLQETQISQEDHRREMVRRQVAEQIAEEQTVKARAAERKLEAVEKECREPFVVPALYQAYLKFLEHPPCDTAG</sequence>